<evidence type="ECO:0000259" key="1">
    <source>
        <dbReference type="Pfam" id="PF03473"/>
    </source>
</evidence>
<dbReference type="InterPro" id="IPR005302">
    <property type="entry name" value="MoCF_Sase_C"/>
</dbReference>
<gene>
    <name evidence="2" type="ORF">GC105_15890</name>
</gene>
<dbReference type="GO" id="GO:0030151">
    <property type="term" value="F:molybdenum ion binding"/>
    <property type="evidence" value="ECO:0007669"/>
    <property type="project" value="InterPro"/>
</dbReference>
<dbReference type="RefSeq" id="WP_152806797.1">
    <property type="nucleotide sequence ID" value="NZ_WHNX01000051.1"/>
</dbReference>
<feature type="domain" description="MOSC" evidence="1">
    <location>
        <begin position="37"/>
        <end position="141"/>
    </location>
</feature>
<dbReference type="GO" id="GO:0030170">
    <property type="term" value="F:pyridoxal phosphate binding"/>
    <property type="evidence" value="ECO:0007669"/>
    <property type="project" value="InterPro"/>
</dbReference>
<sequence>MSQLMTIRVKQSRGESAVIVEEAVLEAGLGIRGDVFSGKDKQISMMDGDAKFYMASDREDGFCISKFSENITTTGINFEVLSKHSKLSIGDTTILQIIQKGKECHVQCPVYNREGNCGLANKVAYAKVITSGNVKNGDKIRVYECI</sequence>
<dbReference type="AlphaFoldDB" id="A0A6A7KCJ3"/>
<organism evidence="2 3">
    <name type="scientific">Alkalibaculum sporogenes</name>
    <dbReference type="NCBI Taxonomy" id="2655001"/>
    <lineage>
        <taxon>Bacteria</taxon>
        <taxon>Bacillati</taxon>
        <taxon>Bacillota</taxon>
        <taxon>Clostridia</taxon>
        <taxon>Eubacteriales</taxon>
        <taxon>Eubacteriaceae</taxon>
        <taxon>Alkalibaculum</taxon>
    </lineage>
</organism>
<keyword evidence="3" id="KW-1185">Reference proteome</keyword>
<comment type="caution">
    <text evidence="2">The sequence shown here is derived from an EMBL/GenBank/DDBJ whole genome shotgun (WGS) entry which is preliminary data.</text>
</comment>
<dbReference type="GO" id="GO:0003824">
    <property type="term" value="F:catalytic activity"/>
    <property type="evidence" value="ECO:0007669"/>
    <property type="project" value="InterPro"/>
</dbReference>
<dbReference type="SUPFAM" id="SSF50800">
    <property type="entry name" value="PK beta-barrel domain-like"/>
    <property type="match status" value="1"/>
</dbReference>
<reference evidence="2 3" key="1">
    <citation type="submission" date="2019-10" db="EMBL/GenBank/DDBJ databases">
        <title>Alkalibaculum tamaniensis sp.nov., a new alkaliphilic acetogen, isolated on methoxylated aromatics from a mud volcano.</title>
        <authorList>
            <person name="Khomyakova M.A."/>
            <person name="Merkel A.Y."/>
            <person name="Bonch-Osmolovskaya E.A."/>
            <person name="Slobodkin A.I."/>
        </authorList>
    </citation>
    <scope>NUCLEOTIDE SEQUENCE [LARGE SCALE GENOMIC DNA]</scope>
    <source>
        <strain evidence="2 3">M08DMB</strain>
    </source>
</reference>
<evidence type="ECO:0000313" key="2">
    <source>
        <dbReference type="EMBL" id="MPW27249.1"/>
    </source>
</evidence>
<dbReference type="InterPro" id="IPR011037">
    <property type="entry name" value="Pyrv_Knase-like_insert_dom_sf"/>
</dbReference>
<dbReference type="EMBL" id="WHNX01000051">
    <property type="protein sequence ID" value="MPW27249.1"/>
    <property type="molecule type" value="Genomic_DNA"/>
</dbReference>
<proteinExistence type="predicted"/>
<protein>
    <recommendedName>
        <fullName evidence="1">MOSC domain-containing protein</fullName>
    </recommendedName>
</protein>
<dbReference type="Gene3D" id="2.40.33.20">
    <property type="entry name" value="PK beta-barrel domain-like"/>
    <property type="match status" value="1"/>
</dbReference>
<name>A0A6A7KCJ3_9FIRM</name>
<dbReference type="Pfam" id="PF03473">
    <property type="entry name" value="MOSC"/>
    <property type="match status" value="1"/>
</dbReference>
<accession>A0A6A7KCJ3</accession>
<evidence type="ECO:0000313" key="3">
    <source>
        <dbReference type="Proteomes" id="UP000440004"/>
    </source>
</evidence>
<dbReference type="Proteomes" id="UP000440004">
    <property type="component" value="Unassembled WGS sequence"/>
</dbReference>